<proteinExistence type="predicted"/>
<name>A0ABS5TJT1_9ACTN</name>
<accession>A0ABS5TJT1</accession>
<reference evidence="2 3" key="1">
    <citation type="submission" date="2021-05" db="EMBL/GenBank/DDBJ databases">
        <title>Kineosporia and Streptomyces sp. nov. two new marine actinobacteria isolated from Coral.</title>
        <authorList>
            <person name="Buangrab K."/>
            <person name="Sutthacheep M."/>
            <person name="Yeemin T."/>
            <person name="Harunari E."/>
            <person name="Igarashi Y."/>
            <person name="Kanchanasin P."/>
            <person name="Tanasupawat S."/>
            <person name="Phongsopitanun W."/>
        </authorList>
    </citation>
    <scope>NUCLEOTIDE SEQUENCE [LARGE SCALE GENOMIC DNA]</scope>
    <source>
        <strain evidence="2 3">J2-2</strain>
    </source>
</reference>
<evidence type="ECO:0000259" key="1">
    <source>
        <dbReference type="Pfam" id="PF01738"/>
    </source>
</evidence>
<evidence type="ECO:0000313" key="2">
    <source>
        <dbReference type="EMBL" id="MBT0770323.1"/>
    </source>
</evidence>
<dbReference type="PANTHER" id="PTHR46623:SF6">
    <property type="entry name" value="ALPHA_BETA-HYDROLASES SUPERFAMILY PROTEIN"/>
    <property type="match status" value="1"/>
</dbReference>
<dbReference type="Gene3D" id="3.40.50.1820">
    <property type="entry name" value="alpha/beta hydrolase"/>
    <property type="match status" value="1"/>
</dbReference>
<gene>
    <name evidence="2" type="ORF">KIH74_15380</name>
</gene>
<organism evidence="2 3">
    <name type="scientific">Kineosporia corallincola</name>
    <dbReference type="NCBI Taxonomy" id="2835133"/>
    <lineage>
        <taxon>Bacteria</taxon>
        <taxon>Bacillati</taxon>
        <taxon>Actinomycetota</taxon>
        <taxon>Actinomycetes</taxon>
        <taxon>Kineosporiales</taxon>
        <taxon>Kineosporiaceae</taxon>
        <taxon>Kineosporia</taxon>
    </lineage>
</organism>
<dbReference type="GO" id="GO:0016787">
    <property type="term" value="F:hydrolase activity"/>
    <property type="evidence" value="ECO:0007669"/>
    <property type="project" value="UniProtKB-KW"/>
</dbReference>
<dbReference type="EMBL" id="JAHBAY010000006">
    <property type="protein sequence ID" value="MBT0770323.1"/>
    <property type="molecule type" value="Genomic_DNA"/>
</dbReference>
<feature type="domain" description="Dienelactone hydrolase" evidence="1">
    <location>
        <begin position="4"/>
        <end position="187"/>
    </location>
</feature>
<dbReference type="InterPro" id="IPR002925">
    <property type="entry name" value="Dienelactn_hydro"/>
</dbReference>
<keyword evidence="2" id="KW-0378">Hydrolase</keyword>
<evidence type="ECO:0000313" key="3">
    <source>
        <dbReference type="Proteomes" id="UP001197247"/>
    </source>
</evidence>
<dbReference type="Proteomes" id="UP001197247">
    <property type="component" value="Unassembled WGS sequence"/>
</dbReference>
<dbReference type="PANTHER" id="PTHR46623">
    <property type="entry name" value="CARBOXYMETHYLENEBUTENOLIDASE-RELATED"/>
    <property type="match status" value="1"/>
</dbReference>
<protein>
    <submittedName>
        <fullName evidence="2">Dienelactone hydrolase family protein</fullName>
    </submittedName>
</protein>
<dbReference type="InterPro" id="IPR029058">
    <property type="entry name" value="AB_hydrolase_fold"/>
</dbReference>
<dbReference type="RefSeq" id="WP_214156623.1">
    <property type="nucleotide sequence ID" value="NZ_JAHBAY010000006.1"/>
</dbReference>
<dbReference type="InterPro" id="IPR051049">
    <property type="entry name" value="Dienelactone_hydrolase-like"/>
</dbReference>
<sequence>MAEILLFHHAQGLTAGVLEFAEVLRGAGHTVHTPDLYQGKTFQTLDEGMVHLRSLSFDVVVERGVQAAQGLPGELVYAGFSLGVVPAAQLATARPGAKGALFLSGFVPPSEFGSWPGIPAQVHGMQGDPEFADSGDLDAARQFAELVDDVELFVYPGSAHLFADGSLQEYDEQAAALLTERVLEFAARVA</sequence>
<dbReference type="Pfam" id="PF01738">
    <property type="entry name" value="DLH"/>
    <property type="match status" value="1"/>
</dbReference>
<dbReference type="SUPFAM" id="SSF53474">
    <property type="entry name" value="alpha/beta-Hydrolases"/>
    <property type="match status" value="1"/>
</dbReference>
<keyword evidence="3" id="KW-1185">Reference proteome</keyword>
<comment type="caution">
    <text evidence="2">The sequence shown here is derived from an EMBL/GenBank/DDBJ whole genome shotgun (WGS) entry which is preliminary data.</text>
</comment>